<dbReference type="Pfam" id="PF08240">
    <property type="entry name" value="ADH_N"/>
    <property type="match status" value="1"/>
</dbReference>
<evidence type="ECO:0000259" key="4">
    <source>
        <dbReference type="Pfam" id="PF08240"/>
    </source>
</evidence>
<feature type="region of interest" description="Disordered" evidence="3">
    <location>
        <begin position="19"/>
        <end position="39"/>
    </location>
</feature>
<dbReference type="SUPFAM" id="SSF50129">
    <property type="entry name" value="GroES-like"/>
    <property type="match status" value="1"/>
</dbReference>
<evidence type="ECO:0000313" key="5">
    <source>
        <dbReference type="EMBL" id="PNR28616.1"/>
    </source>
</evidence>
<dbReference type="GO" id="GO:0016491">
    <property type="term" value="F:oxidoreductase activity"/>
    <property type="evidence" value="ECO:0007669"/>
    <property type="project" value="UniProtKB-KW"/>
</dbReference>
<evidence type="ECO:0000256" key="2">
    <source>
        <dbReference type="ARBA" id="ARBA00023002"/>
    </source>
</evidence>
<reference evidence="6" key="3">
    <citation type="submission" date="2020-12" db="UniProtKB">
        <authorList>
            <consortium name="EnsemblPlants"/>
        </authorList>
    </citation>
    <scope>IDENTIFICATION</scope>
</reference>
<organism evidence="5">
    <name type="scientific">Physcomitrium patens</name>
    <name type="common">Spreading-leaved earth moss</name>
    <name type="synonym">Physcomitrella patens</name>
    <dbReference type="NCBI Taxonomy" id="3218"/>
    <lineage>
        <taxon>Eukaryota</taxon>
        <taxon>Viridiplantae</taxon>
        <taxon>Streptophyta</taxon>
        <taxon>Embryophyta</taxon>
        <taxon>Bryophyta</taxon>
        <taxon>Bryophytina</taxon>
        <taxon>Bryopsida</taxon>
        <taxon>Funariidae</taxon>
        <taxon>Funariales</taxon>
        <taxon>Funariaceae</taxon>
        <taxon>Physcomitrium</taxon>
    </lineage>
</organism>
<dbReference type="PaxDb" id="3218-PP1S260_30V6.1"/>
<dbReference type="EnsemblPlants" id="Pp3c24_17450V3.1">
    <property type="protein sequence ID" value="PAC:32909661.CDS.1"/>
    <property type="gene ID" value="Pp3c24_17450"/>
</dbReference>
<dbReference type="EMBL" id="ABEU02000024">
    <property type="protein sequence ID" value="PNR28616.1"/>
    <property type="molecule type" value="Genomic_DNA"/>
</dbReference>
<sequence>MELAEILHPGLGAIMDPILNLDKPEQPGPSTHATDRYPTDRTNIPIMIGEIPPVPTPLMGAIRIRTPGGPEVIEYRLVAAPKPGPHEVLIRVVAASMNEFDSLMRKGVMSIPPGEIVYPGVDCSGVVAAVGPGATRWQLGDEVCYYSLLQ</sequence>
<evidence type="ECO:0000313" key="7">
    <source>
        <dbReference type="Proteomes" id="UP000006727"/>
    </source>
</evidence>
<feature type="domain" description="Alcohol dehydrogenase-like N-terminal" evidence="4">
    <location>
        <begin position="84"/>
        <end position="144"/>
    </location>
</feature>
<keyword evidence="7" id="KW-1185">Reference proteome</keyword>
<evidence type="ECO:0000313" key="6">
    <source>
        <dbReference type="EnsemblPlants" id="PAC:32909661.CDS.1"/>
    </source>
</evidence>
<dbReference type="PANTHER" id="PTHR48106">
    <property type="entry name" value="QUINONE OXIDOREDUCTASE PIG3-RELATED"/>
    <property type="match status" value="1"/>
</dbReference>
<reference evidence="5 7" key="1">
    <citation type="journal article" date="2008" name="Science">
        <title>The Physcomitrella genome reveals evolutionary insights into the conquest of land by plants.</title>
        <authorList>
            <person name="Rensing S."/>
            <person name="Lang D."/>
            <person name="Zimmer A."/>
            <person name="Terry A."/>
            <person name="Salamov A."/>
            <person name="Shapiro H."/>
            <person name="Nishiyama T."/>
            <person name="Perroud P.-F."/>
            <person name="Lindquist E."/>
            <person name="Kamisugi Y."/>
            <person name="Tanahashi T."/>
            <person name="Sakakibara K."/>
            <person name="Fujita T."/>
            <person name="Oishi K."/>
            <person name="Shin-I T."/>
            <person name="Kuroki Y."/>
            <person name="Toyoda A."/>
            <person name="Suzuki Y."/>
            <person name="Hashimoto A."/>
            <person name="Yamaguchi K."/>
            <person name="Sugano A."/>
            <person name="Kohara Y."/>
            <person name="Fujiyama A."/>
            <person name="Anterola A."/>
            <person name="Aoki S."/>
            <person name="Ashton N."/>
            <person name="Barbazuk W.B."/>
            <person name="Barker E."/>
            <person name="Bennetzen J."/>
            <person name="Bezanilla M."/>
            <person name="Blankenship R."/>
            <person name="Cho S.H."/>
            <person name="Dutcher S."/>
            <person name="Estelle M."/>
            <person name="Fawcett J.A."/>
            <person name="Gundlach H."/>
            <person name="Hanada K."/>
            <person name="Heyl A."/>
            <person name="Hicks K.A."/>
            <person name="Hugh J."/>
            <person name="Lohr M."/>
            <person name="Mayer K."/>
            <person name="Melkozernov A."/>
            <person name="Murata T."/>
            <person name="Nelson D."/>
            <person name="Pils B."/>
            <person name="Prigge M."/>
            <person name="Reiss B."/>
            <person name="Renner T."/>
            <person name="Rombauts S."/>
            <person name="Rushton P."/>
            <person name="Sanderfoot A."/>
            <person name="Schween G."/>
            <person name="Shiu S.-H."/>
            <person name="Stueber K."/>
            <person name="Theodoulou F.L."/>
            <person name="Tu H."/>
            <person name="Van de Peer Y."/>
            <person name="Verrier P.J."/>
            <person name="Waters E."/>
            <person name="Wood A."/>
            <person name="Yang L."/>
            <person name="Cove D."/>
            <person name="Cuming A."/>
            <person name="Hasebe M."/>
            <person name="Lucas S."/>
            <person name="Mishler D.B."/>
            <person name="Reski R."/>
            <person name="Grigoriev I."/>
            <person name="Quatrano R.S."/>
            <person name="Boore J.L."/>
        </authorList>
    </citation>
    <scope>NUCLEOTIDE SEQUENCE [LARGE SCALE GENOMIC DNA]</scope>
    <source>
        <strain evidence="6 7">cv. Gransden 2004</strain>
    </source>
</reference>
<dbReference type="AlphaFoldDB" id="A0A2K1IH57"/>
<dbReference type="InParanoid" id="A0A2K1IH57"/>
<name>A0A2K1IH57_PHYPA</name>
<dbReference type="InterPro" id="IPR013154">
    <property type="entry name" value="ADH-like_N"/>
</dbReference>
<accession>A0A2K1IH57</accession>
<keyword evidence="1" id="KW-0521">NADP</keyword>
<dbReference type="InterPro" id="IPR011032">
    <property type="entry name" value="GroES-like_sf"/>
</dbReference>
<protein>
    <recommendedName>
        <fullName evidence="4">Alcohol dehydrogenase-like N-terminal domain-containing protein</fullName>
    </recommendedName>
</protein>
<gene>
    <name evidence="5" type="ORF">PHYPA_029209</name>
</gene>
<dbReference type="EnsemblPlants" id="Pp3c24_17450V3.2">
    <property type="protein sequence ID" value="PAC:32909662.CDS.1"/>
    <property type="gene ID" value="Pp3c24_17450"/>
</dbReference>
<reference evidence="5 7" key="2">
    <citation type="journal article" date="2018" name="Plant J.">
        <title>The Physcomitrella patens chromosome-scale assembly reveals moss genome structure and evolution.</title>
        <authorList>
            <person name="Lang D."/>
            <person name="Ullrich K.K."/>
            <person name="Murat F."/>
            <person name="Fuchs J."/>
            <person name="Jenkins J."/>
            <person name="Haas F.B."/>
            <person name="Piednoel M."/>
            <person name="Gundlach H."/>
            <person name="Van Bel M."/>
            <person name="Meyberg R."/>
            <person name="Vives C."/>
            <person name="Morata J."/>
            <person name="Symeonidi A."/>
            <person name="Hiss M."/>
            <person name="Muchero W."/>
            <person name="Kamisugi Y."/>
            <person name="Saleh O."/>
            <person name="Blanc G."/>
            <person name="Decker E.L."/>
            <person name="van Gessel N."/>
            <person name="Grimwood J."/>
            <person name="Hayes R.D."/>
            <person name="Graham S.W."/>
            <person name="Gunter L.E."/>
            <person name="McDaniel S.F."/>
            <person name="Hoernstein S.N.W."/>
            <person name="Larsson A."/>
            <person name="Li F.W."/>
            <person name="Perroud P.F."/>
            <person name="Phillips J."/>
            <person name="Ranjan P."/>
            <person name="Rokshar D.S."/>
            <person name="Rothfels C.J."/>
            <person name="Schneider L."/>
            <person name="Shu S."/>
            <person name="Stevenson D.W."/>
            <person name="Thummler F."/>
            <person name="Tillich M."/>
            <person name="Villarreal Aguilar J.C."/>
            <person name="Widiez T."/>
            <person name="Wong G.K."/>
            <person name="Wymore A."/>
            <person name="Zhang Y."/>
            <person name="Zimmer A.D."/>
            <person name="Quatrano R.S."/>
            <person name="Mayer K.F.X."/>
            <person name="Goodstein D."/>
            <person name="Casacuberta J.M."/>
            <person name="Vandepoele K."/>
            <person name="Reski R."/>
            <person name="Cuming A.C."/>
            <person name="Tuskan G.A."/>
            <person name="Maumus F."/>
            <person name="Salse J."/>
            <person name="Schmutz J."/>
            <person name="Rensing S.A."/>
        </authorList>
    </citation>
    <scope>NUCLEOTIDE SEQUENCE [LARGE SCALE GENOMIC DNA]</scope>
    <source>
        <strain evidence="6 7">cv. Gransden 2004</strain>
    </source>
</reference>
<keyword evidence="2" id="KW-0560">Oxidoreductase</keyword>
<dbReference type="Proteomes" id="UP000006727">
    <property type="component" value="Chromosome 24"/>
</dbReference>
<dbReference type="Gene3D" id="3.90.180.10">
    <property type="entry name" value="Medium-chain alcohol dehydrogenases, catalytic domain"/>
    <property type="match status" value="1"/>
</dbReference>
<dbReference type="STRING" id="3218.A0A2K1IH57"/>
<evidence type="ECO:0000256" key="1">
    <source>
        <dbReference type="ARBA" id="ARBA00022857"/>
    </source>
</evidence>
<dbReference type="Gramene" id="Pp3c24_17450V3.2">
    <property type="protein sequence ID" value="PAC:32909662.CDS.1"/>
    <property type="gene ID" value="Pp3c24_17450"/>
</dbReference>
<proteinExistence type="predicted"/>
<dbReference type="Gramene" id="Pp3c24_17450V3.1">
    <property type="protein sequence ID" value="PAC:32909661.CDS.1"/>
    <property type="gene ID" value="Pp3c24_17450"/>
</dbReference>
<dbReference type="PANTHER" id="PTHR48106:SF8">
    <property type="entry name" value="OS02G0805600 PROTEIN"/>
    <property type="match status" value="1"/>
</dbReference>
<evidence type="ECO:0000256" key="3">
    <source>
        <dbReference type="SAM" id="MobiDB-lite"/>
    </source>
</evidence>